<feature type="site" description="Interaction with DNA" evidence="8">
    <location>
        <position position="140"/>
    </location>
</feature>
<keyword evidence="4" id="KW-0460">Magnesium</keyword>
<dbReference type="PROSITE" id="PS52039">
    <property type="entry name" value="TOPO_IA_2"/>
    <property type="match status" value="1"/>
</dbReference>
<feature type="site" description="Interaction with DNA" evidence="8">
    <location>
        <position position="143"/>
    </location>
</feature>
<evidence type="ECO:0000256" key="9">
    <source>
        <dbReference type="SAM" id="MobiDB-lite"/>
    </source>
</evidence>
<dbReference type="InterPro" id="IPR023405">
    <property type="entry name" value="Topo_IA_core_domain"/>
</dbReference>
<comment type="caution">
    <text evidence="12">The sequence shown here is derived from an EMBL/GenBank/DDBJ whole genome shotgun (WGS) entry which is preliminary data.</text>
</comment>
<dbReference type="Pfam" id="PF13368">
    <property type="entry name" value="Toprim_C_rpt"/>
    <property type="match status" value="2"/>
</dbReference>
<dbReference type="PROSITE" id="PS00396">
    <property type="entry name" value="TOPO_IA_1"/>
    <property type="match status" value="1"/>
</dbReference>
<evidence type="ECO:0000313" key="12">
    <source>
        <dbReference type="EMBL" id="KOS07790.1"/>
    </source>
</evidence>
<feature type="site" description="Interaction with DNA" evidence="8">
    <location>
        <position position="473"/>
    </location>
</feature>
<dbReference type="InterPro" id="IPR003602">
    <property type="entry name" value="Topo_IA_DNA-bd_dom"/>
</dbReference>
<evidence type="ECO:0000256" key="4">
    <source>
        <dbReference type="ARBA" id="ARBA00022842"/>
    </source>
</evidence>
<evidence type="ECO:0000256" key="8">
    <source>
        <dbReference type="HAMAP-Rule" id="MF_00952"/>
    </source>
</evidence>
<dbReference type="SUPFAM" id="SSF56712">
    <property type="entry name" value="Prokaryotic type I DNA topoisomerase"/>
    <property type="match status" value="1"/>
</dbReference>
<dbReference type="GO" id="GO:0006265">
    <property type="term" value="P:DNA topological change"/>
    <property type="evidence" value="ECO:0007669"/>
    <property type="project" value="UniProtKB-UniRule"/>
</dbReference>
<feature type="domain" description="Toprim" evidence="10">
    <location>
        <begin position="3"/>
        <end position="113"/>
    </location>
</feature>
<feature type="site" description="Interaction with DNA" evidence="8">
    <location>
        <position position="33"/>
    </location>
</feature>
<comment type="catalytic activity">
    <reaction evidence="1 8">
        <text>ATP-independent breakage of single-stranded DNA, followed by passage and rejoining.</text>
        <dbReference type="EC" id="5.6.2.1"/>
    </reaction>
</comment>
<dbReference type="PRINTS" id="PR00417">
    <property type="entry name" value="PRTPISMRASEI"/>
</dbReference>
<dbReference type="Proteomes" id="UP000037755">
    <property type="component" value="Unassembled WGS sequence"/>
</dbReference>
<evidence type="ECO:0000256" key="3">
    <source>
        <dbReference type="ARBA" id="ARBA00022723"/>
    </source>
</evidence>
<accession>A0A0M9VJH7</accession>
<dbReference type="InterPro" id="IPR013825">
    <property type="entry name" value="Topo_IA_cen_sub2"/>
</dbReference>
<name>A0A0M9VJH7_9FLAO</name>
<feature type="site" description="Interaction with DNA" evidence="8">
    <location>
        <position position="148"/>
    </location>
</feature>
<dbReference type="PROSITE" id="PS50880">
    <property type="entry name" value="TOPRIM"/>
    <property type="match status" value="1"/>
</dbReference>
<feature type="region of interest" description="Disordered" evidence="9">
    <location>
        <begin position="814"/>
        <end position="834"/>
    </location>
</feature>
<dbReference type="STRING" id="1202724.AM493_18330"/>
<evidence type="ECO:0000259" key="11">
    <source>
        <dbReference type="PROSITE" id="PS52039"/>
    </source>
</evidence>
<dbReference type="InterPro" id="IPR003601">
    <property type="entry name" value="Topo_IA_2"/>
</dbReference>
<dbReference type="SMART" id="SM00437">
    <property type="entry name" value="TOP1Ac"/>
    <property type="match status" value="1"/>
</dbReference>
<dbReference type="InterPro" id="IPR013824">
    <property type="entry name" value="Topo_IA_cen_sub1"/>
</dbReference>
<comment type="subunit">
    <text evidence="8">Monomer.</text>
</comment>
<gene>
    <name evidence="8" type="primary">topA</name>
    <name evidence="12" type="ORF">AM493_18330</name>
</gene>
<proteinExistence type="inferred from homology"/>
<dbReference type="PANTHER" id="PTHR42785">
    <property type="entry name" value="DNA TOPOISOMERASE, TYPE IA, CORE"/>
    <property type="match status" value="1"/>
</dbReference>
<dbReference type="OrthoDB" id="9804262at2"/>
<dbReference type="InterPro" id="IPR006171">
    <property type="entry name" value="TOPRIM_dom"/>
</dbReference>
<keyword evidence="7 8" id="KW-0413">Isomerase</keyword>
<dbReference type="Gene3D" id="3.40.50.140">
    <property type="match status" value="1"/>
</dbReference>
<dbReference type="EC" id="5.6.2.1" evidence="8"/>
<dbReference type="SMART" id="SM00493">
    <property type="entry name" value="TOPRIM"/>
    <property type="match status" value="1"/>
</dbReference>
<evidence type="ECO:0000256" key="1">
    <source>
        <dbReference type="ARBA" id="ARBA00000213"/>
    </source>
</evidence>
<keyword evidence="3" id="KW-0479">Metal-binding</keyword>
<protein>
    <recommendedName>
        <fullName evidence="8">DNA topoisomerase 1</fullName>
        <ecNumber evidence="8">5.6.2.1</ecNumber>
    </recommendedName>
    <alternativeName>
        <fullName evidence="8">DNA topoisomerase I</fullName>
    </alternativeName>
</protein>
<evidence type="ECO:0000256" key="2">
    <source>
        <dbReference type="ARBA" id="ARBA00009446"/>
    </source>
</evidence>
<dbReference type="EMBL" id="LIYD01000005">
    <property type="protein sequence ID" value="KOS07790.1"/>
    <property type="molecule type" value="Genomic_DNA"/>
</dbReference>
<feature type="active site" description="O-(5'-phospho-DNA)-tyrosine intermediate" evidence="8">
    <location>
        <position position="284"/>
    </location>
</feature>
<dbReference type="SMART" id="SM00436">
    <property type="entry name" value="TOP1Bc"/>
    <property type="match status" value="1"/>
</dbReference>
<dbReference type="GO" id="GO:0046872">
    <property type="term" value="F:metal ion binding"/>
    <property type="evidence" value="ECO:0007669"/>
    <property type="project" value="UniProtKB-KW"/>
</dbReference>
<dbReference type="NCBIfam" id="TIGR01051">
    <property type="entry name" value="topA_bact"/>
    <property type="match status" value="1"/>
</dbReference>
<dbReference type="InterPro" id="IPR000380">
    <property type="entry name" value="Topo_IA"/>
</dbReference>
<dbReference type="InterPro" id="IPR023406">
    <property type="entry name" value="Topo_IA_AS"/>
</dbReference>
<comment type="similarity">
    <text evidence="2 8">Belongs to the type IA topoisomerase family.</text>
</comment>
<organism evidence="12 13">
    <name type="scientific">Flavobacterium akiainvivens</name>
    <dbReference type="NCBI Taxonomy" id="1202724"/>
    <lineage>
        <taxon>Bacteria</taxon>
        <taxon>Pseudomonadati</taxon>
        <taxon>Bacteroidota</taxon>
        <taxon>Flavobacteriia</taxon>
        <taxon>Flavobacteriales</taxon>
        <taxon>Flavobacteriaceae</taxon>
        <taxon>Flavobacterium</taxon>
    </lineage>
</organism>
<dbReference type="InterPro" id="IPR034149">
    <property type="entry name" value="TOPRIM_TopoI"/>
</dbReference>
<dbReference type="InterPro" id="IPR028612">
    <property type="entry name" value="Topoisom_1_IA"/>
</dbReference>
<dbReference type="Pfam" id="PF01131">
    <property type="entry name" value="Topoisom_bac"/>
    <property type="match status" value="1"/>
</dbReference>
<keyword evidence="6 8" id="KW-0238">DNA-binding</keyword>
<dbReference type="Gene3D" id="2.70.20.10">
    <property type="entry name" value="Topoisomerase I, domain 3"/>
    <property type="match status" value="1"/>
</dbReference>
<dbReference type="InterPro" id="IPR013497">
    <property type="entry name" value="Topo_IA_cen"/>
</dbReference>
<dbReference type="InterPro" id="IPR025589">
    <property type="entry name" value="Toprim_C_rpt"/>
</dbReference>
<evidence type="ECO:0000256" key="5">
    <source>
        <dbReference type="ARBA" id="ARBA00023029"/>
    </source>
</evidence>
<dbReference type="InterPro" id="IPR013826">
    <property type="entry name" value="Topo_IA_cen_sub3"/>
</dbReference>
<sequence length="834" mass="93400">MAKNLVIVESPAKAKTIEKFLGKEYQVESSYGHIADLPSKEMGVDVENGFAPKYEVSPDKKSLVKKLRDLSKSAETVWLASDEDREGEAIAWHLAEELKLDQKKTKRIVFHEITKTAIQKAIENPRSIDYNLVNAQQARRVLDRLVGYELSPVLWKKVKSGLSAGRVQSVSVRLIVEREREIQGFNAEASYTVTAEFANEAGKTFKAKLPKNFTTKQEAQDFLNKNIGSQYKVADLETKPAKKSPAAPFTTSTLQQEAARKLYFPVGVTMMLAQRLYEAGLITYMRTDSVNLSNEAMTAAADEITRSYGKEFSRPRNYNTKSKGAQEAHEAIRPTDMSLHGVNIDRDQARLYDLIWKRTLASQMSDAELERTNVKIVANNHGEQFAASGEVLKFEGFLKVYLEGSDDEETEQEGMLPALRVNERLTNNYITATERFSRPPARYTEAALVKKLEELGIGRPSTYAPTISTIISRNYVEKGNFEGQQRNYTQLTLKGADVKEQLLSENVGSDKGKLVPTDIGTIVNDFLVNHFDTILDYNFTAKVEEDFDAIASGSEDWTKMMEDFYSHFHPTVKDVEKNADRESGERILGTDPKTGKPVSVRLGKFGPMAQIGEPDDEVKQFASLLPEQNIGTITLDEALGLFALPKALGTYDGEEVEVNNGRFGPYVRFGKQFISLPKGEDPLDVTFERAKELIGEKQQADAPIGEYEGQPVQKGVGRFGPFIKWNGIFINVSKKYNFDRLSQDDIVNLIEDKLQKDQDKVIHNWENEGIKVEKARWGRSVILKGKVKIELNKDVDAAALTLDQVKAMIEEKAPAKKTAAKKATTTKKASAKKK</sequence>
<dbReference type="HAMAP" id="MF_00952">
    <property type="entry name" value="Topoisom_1_prok"/>
    <property type="match status" value="1"/>
</dbReference>
<feature type="domain" description="Topo IA-type catalytic" evidence="11">
    <location>
        <begin position="129"/>
        <end position="572"/>
    </location>
</feature>
<dbReference type="PANTHER" id="PTHR42785:SF1">
    <property type="entry name" value="DNA TOPOISOMERASE"/>
    <property type="match status" value="1"/>
</dbReference>
<dbReference type="InterPro" id="IPR005733">
    <property type="entry name" value="TopoI_bac-type"/>
</dbReference>
<reference evidence="12 13" key="1">
    <citation type="submission" date="2015-08" db="EMBL/GenBank/DDBJ databases">
        <title>Whole genome sequence of Flavobacterium akiainvivens IK-1T, from decaying Wikstroemia oahuensis, an endemic Hawaiian shrub.</title>
        <authorList>
            <person name="Wan X."/>
            <person name="Hou S."/>
            <person name="Saito J."/>
            <person name="Donachie S."/>
        </authorList>
    </citation>
    <scope>NUCLEOTIDE SEQUENCE [LARGE SCALE GENOMIC DNA]</scope>
    <source>
        <strain evidence="12 13">IK-1</strain>
    </source>
</reference>
<dbReference type="RefSeq" id="WP_054409507.1">
    <property type="nucleotide sequence ID" value="NZ_FOYA01000002.1"/>
</dbReference>
<feature type="site" description="Interaction with DNA" evidence="8">
    <location>
        <position position="155"/>
    </location>
</feature>
<dbReference type="GO" id="GO:0003917">
    <property type="term" value="F:DNA topoisomerase type I (single strand cut, ATP-independent) activity"/>
    <property type="evidence" value="ECO:0007669"/>
    <property type="project" value="UniProtKB-UniRule"/>
</dbReference>
<feature type="site" description="Interaction with DNA" evidence="8">
    <location>
        <position position="286"/>
    </location>
</feature>
<evidence type="ECO:0000259" key="10">
    <source>
        <dbReference type="PROSITE" id="PS50880"/>
    </source>
</evidence>
<comment type="function">
    <text evidence="8">Releases the supercoiling and torsional tension of DNA, which is introduced during the DNA replication and transcription, by transiently cleaving and rejoining one strand of the DNA duplex. Introduces a single-strand break via transesterification at a target site in duplex DNA. The scissile phosphodiester is attacked by the catalytic tyrosine of the enzyme, resulting in the formation of a DNA-(5'-phosphotyrosyl)-enzyme intermediate and the expulsion of a 3'-OH DNA strand. The free DNA strand then undergoes passage around the unbroken strand, thus removing DNA supercoils. Finally, in the religation step, the DNA 3'-OH attacks the covalent intermediate to expel the active-site tyrosine and restore the DNA phosphodiester backbone.</text>
</comment>
<dbReference type="AlphaFoldDB" id="A0A0M9VJH7"/>
<evidence type="ECO:0000256" key="6">
    <source>
        <dbReference type="ARBA" id="ARBA00023125"/>
    </source>
</evidence>
<feature type="site" description="Interaction with DNA" evidence="8">
    <location>
        <position position="139"/>
    </location>
</feature>
<evidence type="ECO:0000256" key="7">
    <source>
        <dbReference type="ARBA" id="ARBA00023235"/>
    </source>
</evidence>
<feature type="region of interest" description="Interaction with DNA" evidence="8">
    <location>
        <begin position="163"/>
        <end position="168"/>
    </location>
</feature>
<dbReference type="PATRIC" id="fig|1202724.3.peg.3806"/>
<dbReference type="CDD" id="cd00186">
    <property type="entry name" value="TOP1Ac"/>
    <property type="match status" value="1"/>
</dbReference>
<dbReference type="Gene3D" id="1.10.460.10">
    <property type="entry name" value="Topoisomerase I, domain 2"/>
    <property type="match status" value="1"/>
</dbReference>
<keyword evidence="13" id="KW-1185">Reference proteome</keyword>
<evidence type="ECO:0000313" key="13">
    <source>
        <dbReference type="Proteomes" id="UP000037755"/>
    </source>
</evidence>
<dbReference type="Gene3D" id="1.10.290.10">
    <property type="entry name" value="Topoisomerase I, domain 4"/>
    <property type="match status" value="1"/>
</dbReference>
<dbReference type="GO" id="GO:0003677">
    <property type="term" value="F:DNA binding"/>
    <property type="evidence" value="ECO:0007669"/>
    <property type="project" value="UniProtKB-KW"/>
</dbReference>
<keyword evidence="5 8" id="KW-0799">Topoisomerase</keyword>
<dbReference type="CDD" id="cd03363">
    <property type="entry name" value="TOPRIM_TopoIA_TopoI"/>
    <property type="match status" value="1"/>
</dbReference>
<dbReference type="Pfam" id="PF01751">
    <property type="entry name" value="Toprim"/>
    <property type="match status" value="1"/>
</dbReference>